<dbReference type="OrthoDB" id="531708at2"/>
<keyword evidence="2" id="KW-1185">Reference proteome</keyword>
<gene>
    <name evidence="1" type="ORF">CP500_019895</name>
</gene>
<accession>A0A2G4EX53</accession>
<dbReference type="Proteomes" id="UP000226442">
    <property type="component" value="Unassembled WGS sequence"/>
</dbReference>
<dbReference type="AlphaFoldDB" id="A0A2G4EX53"/>
<evidence type="ECO:0000313" key="2">
    <source>
        <dbReference type="Proteomes" id="UP000226442"/>
    </source>
</evidence>
<dbReference type="RefSeq" id="WP_096828186.1">
    <property type="nucleotide sequence ID" value="NZ_NXIB02000159.1"/>
</dbReference>
<evidence type="ECO:0000313" key="1">
    <source>
        <dbReference type="EMBL" id="PHX53727.1"/>
    </source>
</evidence>
<reference evidence="1" key="1">
    <citation type="submission" date="2017-10" db="EMBL/GenBank/DDBJ databases">
        <title>Draft genome sequence of the planktic cyanobacteria Tychonema bourrellyi isolated from alpine lentic freshwater.</title>
        <authorList>
            <person name="Tett A."/>
            <person name="Armanini F."/>
            <person name="Asnicar F."/>
            <person name="Boscaini A."/>
            <person name="Pasolli E."/>
            <person name="Zolfo M."/>
            <person name="Donati C."/>
            <person name="Salmaso N."/>
            <person name="Segata N."/>
        </authorList>
    </citation>
    <scope>NUCLEOTIDE SEQUENCE</scope>
    <source>
        <strain evidence="1">FEM_GT703</strain>
    </source>
</reference>
<comment type="caution">
    <text evidence="1">The sequence shown here is derived from an EMBL/GenBank/DDBJ whole genome shotgun (WGS) entry which is preliminary data.</text>
</comment>
<proteinExistence type="predicted"/>
<organism evidence="1 2">
    <name type="scientific">Tychonema bourrellyi FEM_GT703</name>
    <dbReference type="NCBI Taxonomy" id="2040638"/>
    <lineage>
        <taxon>Bacteria</taxon>
        <taxon>Bacillati</taxon>
        <taxon>Cyanobacteriota</taxon>
        <taxon>Cyanophyceae</taxon>
        <taxon>Oscillatoriophycideae</taxon>
        <taxon>Oscillatoriales</taxon>
        <taxon>Microcoleaceae</taxon>
        <taxon>Tychonema</taxon>
    </lineage>
</organism>
<sequence length="122" mass="13924">MQIILEVSDRLGEQLQEFGDRLPEVLDRALREITATETISYQDDRQIIELLASQPSPEAILAIRPTPALQARMSELLDRNKSGNLSRLEEVELDRYLLLEHWVRLAKAHAYKRSQTVASAEA</sequence>
<dbReference type="EMBL" id="NXIB02000159">
    <property type="protein sequence ID" value="PHX53727.1"/>
    <property type="molecule type" value="Genomic_DNA"/>
</dbReference>
<name>A0A2G4EX53_9CYAN</name>
<protein>
    <submittedName>
        <fullName evidence="1">Uncharacterized protein</fullName>
    </submittedName>
</protein>